<proteinExistence type="predicted"/>
<organism evidence="2 3">
    <name type="scientific">Caerostris extrusa</name>
    <name type="common">Bark spider</name>
    <name type="synonym">Caerostris bankana</name>
    <dbReference type="NCBI Taxonomy" id="172846"/>
    <lineage>
        <taxon>Eukaryota</taxon>
        <taxon>Metazoa</taxon>
        <taxon>Ecdysozoa</taxon>
        <taxon>Arthropoda</taxon>
        <taxon>Chelicerata</taxon>
        <taxon>Arachnida</taxon>
        <taxon>Araneae</taxon>
        <taxon>Araneomorphae</taxon>
        <taxon>Entelegynae</taxon>
        <taxon>Araneoidea</taxon>
        <taxon>Araneidae</taxon>
        <taxon>Caerostris</taxon>
    </lineage>
</organism>
<evidence type="ECO:0000313" key="2">
    <source>
        <dbReference type="EMBL" id="GIX92796.1"/>
    </source>
</evidence>
<evidence type="ECO:0000313" key="3">
    <source>
        <dbReference type="Proteomes" id="UP001054945"/>
    </source>
</evidence>
<protein>
    <submittedName>
        <fullName evidence="2">Uncharacterized protein</fullName>
    </submittedName>
</protein>
<accession>A0AAV4P9E7</accession>
<dbReference type="AlphaFoldDB" id="A0AAV4P9E7"/>
<feature type="transmembrane region" description="Helical" evidence="1">
    <location>
        <begin position="75"/>
        <end position="95"/>
    </location>
</feature>
<dbReference type="EMBL" id="BPLR01004161">
    <property type="protein sequence ID" value="GIX92796.1"/>
    <property type="molecule type" value="Genomic_DNA"/>
</dbReference>
<evidence type="ECO:0000256" key="1">
    <source>
        <dbReference type="SAM" id="Phobius"/>
    </source>
</evidence>
<comment type="caution">
    <text evidence="2">The sequence shown here is derived from an EMBL/GenBank/DDBJ whole genome shotgun (WGS) entry which is preliminary data.</text>
</comment>
<gene>
    <name evidence="2" type="ORF">CEXT_195631</name>
</gene>
<keyword evidence="1" id="KW-0472">Membrane</keyword>
<name>A0AAV4P9E7_CAEEX</name>
<keyword evidence="1" id="KW-0812">Transmembrane</keyword>
<sequence>MSSCEENPKDFPFLCGPEETDVPFPSPESSAVIMSIFTLSEERINGRNLFYLSMQKWPIEVMEKNKCPLGVGDSVGFFMLFAFWIFFSVRCYVFLHSRFVLHFGKELYKMLFRCSAGKEIGVIVIIFQFQYS</sequence>
<keyword evidence="1" id="KW-1133">Transmembrane helix</keyword>
<dbReference type="Proteomes" id="UP001054945">
    <property type="component" value="Unassembled WGS sequence"/>
</dbReference>
<reference evidence="2 3" key="1">
    <citation type="submission" date="2021-06" db="EMBL/GenBank/DDBJ databases">
        <title>Caerostris extrusa draft genome.</title>
        <authorList>
            <person name="Kono N."/>
            <person name="Arakawa K."/>
        </authorList>
    </citation>
    <scope>NUCLEOTIDE SEQUENCE [LARGE SCALE GENOMIC DNA]</scope>
</reference>
<keyword evidence="3" id="KW-1185">Reference proteome</keyword>